<evidence type="ECO:0000259" key="1">
    <source>
        <dbReference type="PROSITE" id="PS51464"/>
    </source>
</evidence>
<reference evidence="2 3" key="1">
    <citation type="journal article" date="2013" name="Front. Microbiol.">
        <title>The genome of Nitrospina gracilis illuminates the metabolism and evolution of the major marine nitrite oxidizer.</title>
        <authorList>
            <person name="Luecker S."/>
            <person name="Nowka B."/>
            <person name="Rattei T."/>
            <person name="Spieck E."/>
            <person name="and Daims H."/>
        </authorList>
    </citation>
    <scope>NUCLEOTIDE SEQUENCE [LARGE SCALE GENOMIC DNA]</scope>
    <source>
        <strain evidence="2 3">3/211</strain>
    </source>
</reference>
<dbReference type="Proteomes" id="UP000011704">
    <property type="component" value="Unassembled WGS sequence"/>
</dbReference>
<dbReference type="InterPro" id="IPR001347">
    <property type="entry name" value="SIS_dom"/>
</dbReference>
<protein>
    <submittedName>
        <fullName evidence="2">Sugar isomerase (SIS)</fullName>
    </submittedName>
</protein>
<dbReference type="RefSeq" id="WP_005006425.1">
    <property type="nucleotide sequence ID" value="NZ_HG422173.1"/>
</dbReference>
<gene>
    <name evidence="2" type="ORF">NITGR_160032</name>
</gene>
<dbReference type="GO" id="GO:1901135">
    <property type="term" value="P:carbohydrate derivative metabolic process"/>
    <property type="evidence" value="ECO:0007669"/>
    <property type="project" value="InterPro"/>
</dbReference>
<dbReference type="HOGENOM" id="CLU_080999_1_0_0"/>
<comment type="caution">
    <text evidence="2">The sequence shown here is derived from an EMBL/GenBank/DDBJ whole genome shotgun (WGS) entry which is preliminary data.</text>
</comment>
<keyword evidence="2" id="KW-0413">Isomerase</keyword>
<feature type="domain" description="SIS" evidence="1">
    <location>
        <begin position="38"/>
        <end position="193"/>
    </location>
</feature>
<dbReference type="InterPro" id="IPR046348">
    <property type="entry name" value="SIS_dom_sf"/>
</dbReference>
<dbReference type="Pfam" id="PF13580">
    <property type="entry name" value="SIS_2"/>
    <property type="match status" value="1"/>
</dbReference>
<dbReference type="InterPro" id="IPR050099">
    <property type="entry name" value="SIS_GmhA/DiaA_subfam"/>
</dbReference>
<dbReference type="PANTHER" id="PTHR30390:SF7">
    <property type="entry name" value="PHOSPHOHEPTOSE ISOMERASE"/>
    <property type="match status" value="1"/>
</dbReference>
<dbReference type="STRING" id="1266370.NITGR_160032"/>
<dbReference type="AlphaFoldDB" id="M1YW78"/>
<dbReference type="GO" id="GO:0016853">
    <property type="term" value="F:isomerase activity"/>
    <property type="evidence" value="ECO:0007669"/>
    <property type="project" value="UniProtKB-KW"/>
</dbReference>
<dbReference type="PANTHER" id="PTHR30390">
    <property type="entry name" value="SEDOHEPTULOSE 7-PHOSPHATE ISOMERASE / DNAA INITIATOR-ASSOCIATING FACTOR FOR REPLICATION INITIATION"/>
    <property type="match status" value="1"/>
</dbReference>
<dbReference type="InParanoid" id="M1YW78"/>
<dbReference type="InterPro" id="IPR035461">
    <property type="entry name" value="GmhA/DiaA"/>
</dbReference>
<dbReference type="PROSITE" id="PS51464">
    <property type="entry name" value="SIS"/>
    <property type="match status" value="1"/>
</dbReference>
<evidence type="ECO:0000313" key="2">
    <source>
        <dbReference type="EMBL" id="CCQ89722.1"/>
    </source>
</evidence>
<evidence type="ECO:0000313" key="3">
    <source>
        <dbReference type="Proteomes" id="UP000011704"/>
    </source>
</evidence>
<name>M1YW78_NITG3</name>
<proteinExistence type="predicted"/>
<accession>M1YW78</accession>
<keyword evidence="3" id="KW-1185">Reference proteome</keyword>
<dbReference type="OrthoDB" id="9781311at2"/>
<dbReference type="SUPFAM" id="SSF53697">
    <property type="entry name" value="SIS domain"/>
    <property type="match status" value="1"/>
</dbReference>
<dbReference type="Gene3D" id="3.40.50.10490">
    <property type="entry name" value="Glucose-6-phosphate isomerase like protein, domain 1"/>
    <property type="match status" value="1"/>
</dbReference>
<dbReference type="CDD" id="cd05006">
    <property type="entry name" value="SIS_GmhA"/>
    <property type="match status" value="1"/>
</dbReference>
<organism evidence="2 3">
    <name type="scientific">Nitrospina gracilis (strain 3/211)</name>
    <dbReference type="NCBI Taxonomy" id="1266370"/>
    <lineage>
        <taxon>Bacteria</taxon>
        <taxon>Pseudomonadati</taxon>
        <taxon>Nitrospinota/Tectimicrobiota group</taxon>
        <taxon>Nitrospinota</taxon>
        <taxon>Nitrospinia</taxon>
        <taxon>Nitrospinales</taxon>
        <taxon>Nitrospinaceae</taxon>
        <taxon>Nitrospina</taxon>
    </lineage>
</organism>
<sequence>MQRMVEEYFGNLKKAMDGIMVTGQNGETYSFPDGVVAAVELINKQSQAGKRLMFIGNGASASIASHMATDFTKAGGKRATAFNDGALLTCIGNDFGYEYVFQKPIEFLADPGDILFAISSSGNSENIHNGVKAARERGCHVVTFSGFKEENPLRVKGDLNFYVPFLGYGPVEVLHHAICHCILDTMIMNQQASA</sequence>
<dbReference type="GO" id="GO:0097367">
    <property type="term" value="F:carbohydrate derivative binding"/>
    <property type="evidence" value="ECO:0007669"/>
    <property type="project" value="InterPro"/>
</dbReference>
<dbReference type="EMBL" id="CAQJ01000018">
    <property type="protein sequence ID" value="CCQ89722.1"/>
    <property type="molecule type" value="Genomic_DNA"/>
</dbReference>